<feature type="compositionally biased region" description="Acidic residues" evidence="1">
    <location>
        <begin position="1"/>
        <end position="13"/>
    </location>
</feature>
<keyword evidence="3" id="KW-1185">Reference proteome</keyword>
<sequence>MSEQAEEQGEPEAAEPTSAEPADDLVATQHTITVKRRKLAYTAEAGRIVLRKEVLTDGKFEGHQAKAEVFLTAYTLDGADPTTRPVTFAFNGGPGASSVWLHLGLLGPRRVVSGDVDSPEPPPYRLADNPETLLAHSDLVFIDPVSTGYSRATTGEKPADYHGFTPDIESVGEVIRLWVSRNERWLSPKYLAGESYGTLRAAALAGHLQERCGLYLNGLMLISSVLDMGTIRFHEGNDLAHSLFVPTYAAIAHYHGLHGDRPLDDVLADAEEFASRELPYALAQGARLSPEARTEAVQTLASLTGLDESYVDRVNLRIEHVRFFTELLRDRGLVTGRMDGRFTTWEPDGGREHMSDDPSVSRIIGAYSAAFNHYIRTELGYENDLPYQVLSLDVVRNWSYSDFEGRPVTAVGALSAAMRANPHLKLHVAFGHYDGATPYFAAEHVLAALAIPEELRENIESAYYPAGHMMYVHEPSRVQQSKDLAAFVQSSSNR</sequence>
<evidence type="ECO:0000313" key="2">
    <source>
        <dbReference type="EMBL" id="GAA1962931.1"/>
    </source>
</evidence>
<dbReference type="SUPFAM" id="SSF53474">
    <property type="entry name" value="alpha/beta-Hydrolases"/>
    <property type="match status" value="1"/>
</dbReference>
<evidence type="ECO:0000256" key="1">
    <source>
        <dbReference type="SAM" id="MobiDB-lite"/>
    </source>
</evidence>
<name>A0ABP5CK90_9PSEU</name>
<dbReference type="Proteomes" id="UP001501116">
    <property type="component" value="Unassembled WGS sequence"/>
</dbReference>
<feature type="region of interest" description="Disordered" evidence="1">
    <location>
        <begin position="1"/>
        <end position="26"/>
    </location>
</feature>
<dbReference type="InterPro" id="IPR029058">
    <property type="entry name" value="AB_hydrolase_fold"/>
</dbReference>
<protein>
    <submittedName>
        <fullName evidence="2">Peptidase S10</fullName>
    </submittedName>
</protein>
<gene>
    <name evidence="2" type="ORF">GCM10009754_37790</name>
</gene>
<comment type="caution">
    <text evidence="2">The sequence shown here is derived from an EMBL/GenBank/DDBJ whole genome shotgun (WGS) entry which is preliminary data.</text>
</comment>
<accession>A0ABP5CK90</accession>
<dbReference type="RefSeq" id="WP_344419995.1">
    <property type="nucleotide sequence ID" value="NZ_BAAANN010000014.1"/>
</dbReference>
<organism evidence="2 3">
    <name type="scientific">Amycolatopsis minnesotensis</name>
    <dbReference type="NCBI Taxonomy" id="337894"/>
    <lineage>
        <taxon>Bacteria</taxon>
        <taxon>Bacillati</taxon>
        <taxon>Actinomycetota</taxon>
        <taxon>Actinomycetes</taxon>
        <taxon>Pseudonocardiales</taxon>
        <taxon>Pseudonocardiaceae</taxon>
        <taxon>Amycolatopsis</taxon>
    </lineage>
</organism>
<proteinExistence type="predicted"/>
<evidence type="ECO:0000313" key="3">
    <source>
        <dbReference type="Proteomes" id="UP001501116"/>
    </source>
</evidence>
<dbReference type="Gene3D" id="3.40.50.1820">
    <property type="entry name" value="alpha/beta hydrolase"/>
    <property type="match status" value="1"/>
</dbReference>
<dbReference type="InterPro" id="IPR001563">
    <property type="entry name" value="Peptidase_S10"/>
</dbReference>
<dbReference type="Pfam" id="PF00450">
    <property type="entry name" value="Peptidase_S10"/>
    <property type="match status" value="1"/>
</dbReference>
<reference evidence="3" key="1">
    <citation type="journal article" date="2019" name="Int. J. Syst. Evol. Microbiol.">
        <title>The Global Catalogue of Microorganisms (GCM) 10K type strain sequencing project: providing services to taxonomists for standard genome sequencing and annotation.</title>
        <authorList>
            <consortium name="The Broad Institute Genomics Platform"/>
            <consortium name="The Broad Institute Genome Sequencing Center for Infectious Disease"/>
            <person name="Wu L."/>
            <person name="Ma J."/>
        </authorList>
    </citation>
    <scope>NUCLEOTIDE SEQUENCE [LARGE SCALE GENOMIC DNA]</scope>
    <source>
        <strain evidence="3">JCM 14545</strain>
    </source>
</reference>
<dbReference type="EMBL" id="BAAANN010000014">
    <property type="protein sequence ID" value="GAA1962931.1"/>
    <property type="molecule type" value="Genomic_DNA"/>
</dbReference>